<dbReference type="InterPro" id="IPR057670">
    <property type="entry name" value="SH3_retrovirus"/>
</dbReference>
<evidence type="ECO:0000256" key="1">
    <source>
        <dbReference type="SAM" id="MobiDB-lite"/>
    </source>
</evidence>
<evidence type="ECO:0000313" key="3">
    <source>
        <dbReference type="EMBL" id="GBM72638.1"/>
    </source>
</evidence>
<evidence type="ECO:0000259" key="2">
    <source>
        <dbReference type="Pfam" id="PF25597"/>
    </source>
</evidence>
<dbReference type="EMBL" id="BGPR01002390">
    <property type="protein sequence ID" value="GBM72638.1"/>
    <property type="molecule type" value="Genomic_DNA"/>
</dbReference>
<evidence type="ECO:0000313" key="4">
    <source>
        <dbReference type="Proteomes" id="UP000499080"/>
    </source>
</evidence>
<feature type="region of interest" description="Disordered" evidence="1">
    <location>
        <begin position="66"/>
        <end position="111"/>
    </location>
</feature>
<protein>
    <recommendedName>
        <fullName evidence="2">Retroviral polymerase SH3-like domain-containing protein</fullName>
    </recommendedName>
</protein>
<organism evidence="3 4">
    <name type="scientific">Araneus ventricosus</name>
    <name type="common">Orbweaver spider</name>
    <name type="synonym">Epeira ventricosa</name>
    <dbReference type="NCBI Taxonomy" id="182803"/>
    <lineage>
        <taxon>Eukaryota</taxon>
        <taxon>Metazoa</taxon>
        <taxon>Ecdysozoa</taxon>
        <taxon>Arthropoda</taxon>
        <taxon>Chelicerata</taxon>
        <taxon>Arachnida</taxon>
        <taxon>Araneae</taxon>
        <taxon>Araneomorphae</taxon>
        <taxon>Entelegynae</taxon>
        <taxon>Araneoidea</taxon>
        <taxon>Araneidae</taxon>
        <taxon>Araneus</taxon>
    </lineage>
</organism>
<reference evidence="3 4" key="1">
    <citation type="journal article" date="2019" name="Sci. Rep.">
        <title>Orb-weaving spider Araneus ventricosus genome elucidates the spidroin gene catalogue.</title>
        <authorList>
            <person name="Kono N."/>
            <person name="Nakamura H."/>
            <person name="Ohtoshi R."/>
            <person name="Moran D.A.P."/>
            <person name="Shinohara A."/>
            <person name="Yoshida Y."/>
            <person name="Fujiwara M."/>
            <person name="Mori M."/>
            <person name="Tomita M."/>
            <person name="Arakawa K."/>
        </authorList>
    </citation>
    <scope>NUCLEOTIDE SEQUENCE [LARGE SCALE GENOMIC DNA]</scope>
</reference>
<feature type="domain" description="Retroviral polymerase SH3-like" evidence="2">
    <location>
        <begin position="2"/>
        <end position="52"/>
    </location>
</feature>
<keyword evidence="4" id="KW-1185">Reference proteome</keyword>
<dbReference type="Proteomes" id="UP000499080">
    <property type="component" value="Unassembled WGS sequence"/>
</dbReference>
<name>A0A4Y2I4Q6_ARAVE</name>
<dbReference type="AlphaFoldDB" id="A0A4Y2I4Q6"/>
<dbReference type="Pfam" id="PF25597">
    <property type="entry name" value="SH3_retrovirus"/>
    <property type="match status" value="1"/>
</dbReference>
<comment type="caution">
    <text evidence="3">The sequence shown here is derived from an EMBL/GenBank/DDBJ whole genome shotgun (WGS) entry which is preliminary data.</text>
</comment>
<proteinExistence type="predicted"/>
<accession>A0A4Y2I4Q6</accession>
<sequence>MYVPDNLRKKLEPKSKKVIFAGYKKESKNYRLFDPVAKTIKVSRNVVFNEENADLRISQPPSTFLFTIDEDDSNTKDSVDEVQDSLRNNPNSDNAGNYGLRPRNTKSSCSV</sequence>
<feature type="compositionally biased region" description="Polar residues" evidence="1">
    <location>
        <begin position="85"/>
        <end position="95"/>
    </location>
</feature>
<dbReference type="OrthoDB" id="413361at2759"/>
<gene>
    <name evidence="3" type="ORF">AVEN_238223_1</name>
</gene>